<name>A0A1B9IRL2_9TREE</name>
<dbReference type="SUPFAM" id="SSF50475">
    <property type="entry name" value="FMN-binding split barrel"/>
    <property type="match status" value="1"/>
</dbReference>
<feature type="region of interest" description="Disordered" evidence="8">
    <location>
        <begin position="231"/>
        <end position="250"/>
    </location>
</feature>
<accession>A0A1B9IRL2</accession>
<dbReference type="InterPro" id="IPR019576">
    <property type="entry name" value="Pyridoxamine_oxidase_dimer_C"/>
</dbReference>
<dbReference type="NCBIfam" id="NF004231">
    <property type="entry name" value="PRK05679.1"/>
    <property type="match status" value="1"/>
</dbReference>
<comment type="cofactor">
    <cofactor evidence="1">
        <name>FMN</name>
        <dbReference type="ChEBI" id="CHEBI:58210"/>
    </cofactor>
</comment>
<proteinExistence type="inferred from homology"/>
<reference evidence="12" key="2">
    <citation type="submission" date="2013-12" db="EMBL/GenBank/DDBJ databases">
        <title>Evolution of pathogenesis and genome organization in the Tremellales.</title>
        <authorList>
            <person name="Cuomo C."/>
            <person name="Litvintseva A."/>
            <person name="Heitman J."/>
            <person name="Chen Y."/>
            <person name="Sun S."/>
            <person name="Springer D."/>
            <person name="Dromer F."/>
            <person name="Young S."/>
            <person name="Zeng Q."/>
            <person name="Chapman S."/>
            <person name="Gujja S."/>
            <person name="Saif S."/>
            <person name="Birren B."/>
        </authorList>
    </citation>
    <scope>NUCLEOTIDE SEQUENCE [LARGE SCALE GENOMIC DNA]</scope>
    <source>
        <strain evidence="12">CBS 10435</strain>
    </source>
</reference>
<organism evidence="11 12">
    <name type="scientific">Kwoniella mangroviensis CBS 10435</name>
    <dbReference type="NCBI Taxonomy" id="1331196"/>
    <lineage>
        <taxon>Eukaryota</taxon>
        <taxon>Fungi</taxon>
        <taxon>Dikarya</taxon>
        <taxon>Basidiomycota</taxon>
        <taxon>Agaricomycotina</taxon>
        <taxon>Tremellomycetes</taxon>
        <taxon>Tremellales</taxon>
        <taxon>Cryptococcaceae</taxon>
        <taxon>Kwoniella</taxon>
    </lineage>
</organism>
<evidence type="ECO:0000313" key="12">
    <source>
        <dbReference type="Proteomes" id="UP000092583"/>
    </source>
</evidence>
<feature type="compositionally biased region" description="Low complexity" evidence="8">
    <location>
        <begin position="17"/>
        <end position="29"/>
    </location>
</feature>
<dbReference type="PIRSF" id="PIRSF000190">
    <property type="entry name" value="Pyd_amn-ph_oxd"/>
    <property type="match status" value="1"/>
</dbReference>
<dbReference type="GO" id="GO:0008615">
    <property type="term" value="P:pyridoxine biosynthetic process"/>
    <property type="evidence" value="ECO:0007669"/>
    <property type="project" value="InterPro"/>
</dbReference>
<feature type="compositionally biased region" description="Polar residues" evidence="8">
    <location>
        <begin position="235"/>
        <end position="244"/>
    </location>
</feature>
<dbReference type="Proteomes" id="UP000092583">
    <property type="component" value="Unassembled WGS sequence"/>
</dbReference>
<dbReference type="Pfam" id="PF10590">
    <property type="entry name" value="PNP_phzG_C"/>
    <property type="match status" value="1"/>
</dbReference>
<dbReference type="PANTHER" id="PTHR10851">
    <property type="entry name" value="PYRIDOXINE-5-PHOSPHATE OXIDASE"/>
    <property type="match status" value="1"/>
</dbReference>
<evidence type="ECO:0000313" key="11">
    <source>
        <dbReference type="EMBL" id="OCF58181.1"/>
    </source>
</evidence>
<dbReference type="GO" id="GO:0004733">
    <property type="term" value="F:pyridoxamine phosphate oxidase activity"/>
    <property type="evidence" value="ECO:0007669"/>
    <property type="project" value="UniProtKB-EC"/>
</dbReference>
<sequence length="250" mass="28444">MSTQHLYGTPAPHPSDQDQSSSTPSSSAPEKLHLTSHNQYKTPRLLRDNLHTNPLIQFNSWLSAALDPKDGQPIVKEPEAMTLSTSLPSGIPSSRIVLLKTVDEKGFVFFTNYNSRKSQELSNNPYASLAFYWREVSRQVRVVGKVEKVSRQESEEYFKSRPRGSQVGAWASPQSSAVQEGEVQQIVDEKTKEFGEEGEIDCPPHWGGWRIVPFEVEFWSGQPSRLHDRFKYTRPQDSQESQWEINRLAP</sequence>
<dbReference type="InterPro" id="IPR011576">
    <property type="entry name" value="Pyridox_Oxase_N"/>
</dbReference>
<comment type="pathway">
    <text evidence="3">Cofactor metabolism; pyridoxal 5'-phosphate salvage; pyridoxal 5'-phosphate from pyridoxine 5'-phosphate: step 1/1.</text>
</comment>
<dbReference type="EC" id="1.4.3.5" evidence="4"/>
<evidence type="ECO:0000256" key="2">
    <source>
        <dbReference type="ARBA" id="ARBA00004738"/>
    </source>
</evidence>
<comment type="pathway">
    <text evidence="2">Cofactor metabolism; pyridoxal 5'-phosphate salvage; pyridoxal 5'-phosphate from pyridoxamine 5'-phosphate: step 1/1.</text>
</comment>
<feature type="domain" description="Pyridoxamine 5'-phosphate oxidase N-terminal" evidence="9">
    <location>
        <begin position="73"/>
        <end position="179"/>
    </location>
</feature>
<dbReference type="OrthoDB" id="303614at2759"/>
<gene>
    <name evidence="11" type="ORF">L486_04211</name>
</gene>
<evidence type="ECO:0000256" key="3">
    <source>
        <dbReference type="ARBA" id="ARBA00005037"/>
    </source>
</evidence>
<evidence type="ECO:0000256" key="4">
    <source>
        <dbReference type="ARBA" id="ARBA00012801"/>
    </source>
</evidence>
<dbReference type="HAMAP" id="MF_01629">
    <property type="entry name" value="PdxH"/>
    <property type="match status" value="1"/>
</dbReference>
<feature type="domain" description="Pyridoxine 5'-phosphate oxidase dimerisation C-terminal" evidence="10">
    <location>
        <begin position="206"/>
        <end position="250"/>
    </location>
</feature>
<dbReference type="GO" id="GO:0010181">
    <property type="term" value="F:FMN binding"/>
    <property type="evidence" value="ECO:0007669"/>
    <property type="project" value="InterPro"/>
</dbReference>
<keyword evidence="7" id="KW-0560">Oxidoreductase</keyword>
<dbReference type="InterPro" id="IPR000659">
    <property type="entry name" value="Pyridox_Oxase"/>
</dbReference>
<dbReference type="NCBIfam" id="TIGR00558">
    <property type="entry name" value="pdxH"/>
    <property type="match status" value="1"/>
</dbReference>
<dbReference type="Pfam" id="PF01243">
    <property type="entry name" value="PNPOx_N"/>
    <property type="match status" value="1"/>
</dbReference>
<evidence type="ECO:0000256" key="6">
    <source>
        <dbReference type="ARBA" id="ARBA00022643"/>
    </source>
</evidence>
<keyword evidence="6" id="KW-0288">FMN</keyword>
<dbReference type="Gene3D" id="2.30.110.10">
    <property type="entry name" value="Electron Transport, Fmn-binding Protein, Chain A"/>
    <property type="match status" value="1"/>
</dbReference>
<dbReference type="InterPro" id="IPR012349">
    <property type="entry name" value="Split_barrel_FMN-bd"/>
</dbReference>
<keyword evidence="5" id="KW-0285">Flavoprotein</keyword>
<evidence type="ECO:0000256" key="5">
    <source>
        <dbReference type="ARBA" id="ARBA00022630"/>
    </source>
</evidence>
<evidence type="ECO:0000256" key="7">
    <source>
        <dbReference type="ARBA" id="ARBA00023002"/>
    </source>
</evidence>
<dbReference type="EMBL" id="KI669462">
    <property type="protein sequence ID" value="OCF58181.1"/>
    <property type="molecule type" value="Genomic_DNA"/>
</dbReference>
<evidence type="ECO:0000259" key="9">
    <source>
        <dbReference type="Pfam" id="PF01243"/>
    </source>
</evidence>
<dbReference type="AlphaFoldDB" id="A0A1B9IRL2"/>
<dbReference type="PANTHER" id="PTHR10851:SF0">
    <property type="entry name" value="PYRIDOXINE-5'-PHOSPHATE OXIDASE"/>
    <property type="match status" value="1"/>
</dbReference>
<dbReference type="STRING" id="1331196.A0A1B9IRL2"/>
<evidence type="ECO:0000259" key="10">
    <source>
        <dbReference type="Pfam" id="PF10590"/>
    </source>
</evidence>
<reference evidence="11 12" key="1">
    <citation type="submission" date="2013-07" db="EMBL/GenBank/DDBJ databases">
        <title>The Genome Sequence of Kwoniella mangroviensis CBS10435.</title>
        <authorList>
            <consortium name="The Broad Institute Genome Sequencing Platform"/>
            <person name="Cuomo C."/>
            <person name="Litvintseva A."/>
            <person name="Chen Y."/>
            <person name="Heitman J."/>
            <person name="Sun S."/>
            <person name="Springer D."/>
            <person name="Dromer F."/>
            <person name="Young S.K."/>
            <person name="Zeng Q."/>
            <person name="Gargeya S."/>
            <person name="Fitzgerald M."/>
            <person name="Abouelleil A."/>
            <person name="Alvarado L."/>
            <person name="Berlin A.M."/>
            <person name="Chapman S.B."/>
            <person name="Dewar J."/>
            <person name="Goldberg J."/>
            <person name="Griggs A."/>
            <person name="Gujja S."/>
            <person name="Hansen M."/>
            <person name="Howarth C."/>
            <person name="Imamovic A."/>
            <person name="Larimer J."/>
            <person name="McCowan C."/>
            <person name="Murphy C."/>
            <person name="Pearson M."/>
            <person name="Priest M."/>
            <person name="Roberts A."/>
            <person name="Saif S."/>
            <person name="Shea T."/>
            <person name="Sykes S."/>
            <person name="Wortman J."/>
            <person name="Nusbaum C."/>
            <person name="Birren B."/>
        </authorList>
    </citation>
    <scope>NUCLEOTIDE SEQUENCE [LARGE SCALE GENOMIC DNA]</scope>
    <source>
        <strain evidence="11 12">CBS 10435</strain>
    </source>
</reference>
<evidence type="ECO:0000256" key="1">
    <source>
        <dbReference type="ARBA" id="ARBA00001917"/>
    </source>
</evidence>
<keyword evidence="12" id="KW-1185">Reference proteome</keyword>
<evidence type="ECO:0000256" key="8">
    <source>
        <dbReference type="SAM" id="MobiDB-lite"/>
    </source>
</evidence>
<feature type="region of interest" description="Disordered" evidence="8">
    <location>
        <begin position="1"/>
        <end position="31"/>
    </location>
</feature>
<protein>
    <recommendedName>
        <fullName evidence="4">pyridoxal 5'-phosphate synthase</fullName>
        <ecNumber evidence="4">1.4.3.5</ecNumber>
    </recommendedName>
</protein>
<dbReference type="UniPathway" id="UPA01068">
    <property type="reaction ID" value="UER00304"/>
</dbReference>